<dbReference type="Gene3D" id="3.30.420.40">
    <property type="match status" value="2"/>
</dbReference>
<dbReference type="InterPro" id="IPR000600">
    <property type="entry name" value="ROK"/>
</dbReference>
<name>A0ABT4BWC2_9FIRM</name>
<evidence type="ECO:0000313" key="3">
    <source>
        <dbReference type="Proteomes" id="UP001082703"/>
    </source>
</evidence>
<dbReference type="PANTHER" id="PTHR18964:SF165">
    <property type="entry name" value="BETA-GLUCOSIDE KINASE"/>
    <property type="match status" value="1"/>
</dbReference>
<dbReference type="CDD" id="cd24068">
    <property type="entry name" value="ASKHA_NBD_ROK_FnNanK-like"/>
    <property type="match status" value="1"/>
</dbReference>
<accession>A0ABT4BWC2</accession>
<evidence type="ECO:0000313" key="2">
    <source>
        <dbReference type="EMBL" id="MCY1715191.1"/>
    </source>
</evidence>
<comment type="caution">
    <text evidence="2">The sequence shown here is derived from an EMBL/GenBank/DDBJ whole genome shotgun (WGS) entry which is preliminary data.</text>
</comment>
<evidence type="ECO:0000256" key="1">
    <source>
        <dbReference type="ARBA" id="ARBA00006479"/>
    </source>
</evidence>
<dbReference type="SUPFAM" id="SSF53067">
    <property type="entry name" value="Actin-like ATPase domain"/>
    <property type="match status" value="1"/>
</dbReference>
<dbReference type="PANTHER" id="PTHR18964">
    <property type="entry name" value="ROK (REPRESSOR, ORF, KINASE) FAMILY"/>
    <property type="match status" value="1"/>
</dbReference>
<comment type="similarity">
    <text evidence="1">Belongs to the ROK (NagC/XylR) family.</text>
</comment>
<dbReference type="RefSeq" id="WP_268059228.1">
    <property type="nucleotide sequence ID" value="NZ_JAPOHA010000017.1"/>
</dbReference>
<dbReference type="Pfam" id="PF00480">
    <property type="entry name" value="ROK"/>
    <property type="match status" value="1"/>
</dbReference>
<reference evidence="2 3" key="1">
    <citation type="submission" date="2022-11" db="EMBL/GenBank/DDBJ databases">
        <authorList>
            <person name="Caiyu Z."/>
        </authorList>
    </citation>
    <scope>NUCLEOTIDE SEQUENCE [LARGE SCALE GENOMIC DNA]</scope>
    <source>
        <strain evidence="2 3">YR-4</strain>
    </source>
</reference>
<dbReference type="InterPro" id="IPR043129">
    <property type="entry name" value="ATPase_NBD"/>
</dbReference>
<protein>
    <submittedName>
        <fullName evidence="2">ROK family protein</fullName>
    </submittedName>
</protein>
<organism evidence="2 3">
    <name type="scientific">Caproiciproducens galactitolivorans</name>
    <dbReference type="NCBI Taxonomy" id="642589"/>
    <lineage>
        <taxon>Bacteria</taxon>
        <taxon>Bacillati</taxon>
        <taxon>Bacillota</taxon>
        <taxon>Clostridia</taxon>
        <taxon>Eubacteriales</taxon>
        <taxon>Acutalibacteraceae</taxon>
        <taxon>Caproiciproducens</taxon>
    </lineage>
</organism>
<keyword evidence="3" id="KW-1185">Reference proteome</keyword>
<sequence>MAKTLTPSKVNGDLKVYLGIDIGGTMIKWGMIRSDGEMLKKGLIPTEPELGRQCFLNKLTALISETKEQGIAGVGISTAGIVDSESGTIVAGIENIPFLESLNLKAFLEENTGMPVRVLNDVRAAALGEKWMGAGQDCDTFFCMTIGTGIGGCLMMNSKIFEGAHFRAGEIGYLDYRNENQYLEKRSSAKGLLDTAKEEFGEDISSRSFFERVRQEDEHACSVFNHWVEKIARAIATVVILFDPQKIIVGGGITEQGSLLLNAIRRKTAEYLPNGFAEQCPIELAGCKNGAGMVGAVRFLMDSMDFPAT</sequence>
<proteinExistence type="inferred from homology"/>
<gene>
    <name evidence="2" type="ORF">OUY18_13130</name>
</gene>
<dbReference type="Proteomes" id="UP001082703">
    <property type="component" value="Unassembled WGS sequence"/>
</dbReference>
<dbReference type="EMBL" id="JAPOHA010000017">
    <property type="protein sequence ID" value="MCY1715191.1"/>
    <property type="molecule type" value="Genomic_DNA"/>
</dbReference>